<gene>
    <name evidence="5" type="primary">flgK_4</name>
    <name evidence="5" type="ORF">NCTC10047_03605</name>
</gene>
<sequence>MSSLINHAMSGLNAAQAALSTVSNNINNYNVAGYTGRQLFWRRQTVR</sequence>
<protein>
    <submittedName>
        <fullName evidence="5">Flagellar hook-associated protein 1</fullName>
    </submittedName>
</protein>
<keyword evidence="3" id="KW-0975">Bacterial flagellum</keyword>
<comment type="similarity">
    <text evidence="2">Belongs to the flagella basal body rod proteins family.</text>
</comment>
<evidence type="ECO:0000259" key="4">
    <source>
        <dbReference type="Pfam" id="PF00460"/>
    </source>
</evidence>
<dbReference type="InterPro" id="IPR001444">
    <property type="entry name" value="Flag_bb_rod_N"/>
</dbReference>
<comment type="subcellular location">
    <subcellularLocation>
        <location evidence="1">Bacterial flagellum</location>
    </subcellularLocation>
</comment>
<evidence type="ECO:0000313" key="6">
    <source>
        <dbReference type="Proteomes" id="UP000275676"/>
    </source>
</evidence>
<dbReference type="AlphaFoldDB" id="A0A447R616"/>
<name>A0A447R616_SALER</name>
<reference evidence="5 6" key="1">
    <citation type="submission" date="2018-12" db="EMBL/GenBank/DDBJ databases">
        <authorList>
            <consortium name="Pathogen Informatics"/>
        </authorList>
    </citation>
    <scope>NUCLEOTIDE SEQUENCE [LARGE SCALE GENOMIC DNA]</scope>
    <source>
        <strain evidence="5 6">NCTC10047</strain>
    </source>
</reference>
<feature type="domain" description="Flagellar basal body rod protein N-terminal" evidence="4">
    <location>
        <begin position="5"/>
        <end position="35"/>
    </location>
</feature>
<evidence type="ECO:0000256" key="3">
    <source>
        <dbReference type="ARBA" id="ARBA00023143"/>
    </source>
</evidence>
<evidence type="ECO:0000256" key="2">
    <source>
        <dbReference type="ARBA" id="ARBA00009677"/>
    </source>
</evidence>
<evidence type="ECO:0000256" key="1">
    <source>
        <dbReference type="ARBA" id="ARBA00004365"/>
    </source>
</evidence>
<accession>A0A447R616</accession>
<keyword evidence="5" id="KW-0966">Cell projection</keyword>
<keyword evidence="5" id="KW-0282">Flagellum</keyword>
<evidence type="ECO:0000313" key="5">
    <source>
        <dbReference type="EMBL" id="VEA77678.1"/>
    </source>
</evidence>
<dbReference type="InterPro" id="IPR019776">
    <property type="entry name" value="Flagellar_basal_body_rod_CS"/>
</dbReference>
<dbReference type="Pfam" id="PF00460">
    <property type="entry name" value="Flg_bb_rod"/>
    <property type="match status" value="1"/>
</dbReference>
<dbReference type="GO" id="GO:0009288">
    <property type="term" value="C:bacterial-type flagellum"/>
    <property type="evidence" value="ECO:0007669"/>
    <property type="project" value="UniProtKB-SubCell"/>
</dbReference>
<keyword evidence="5" id="KW-0969">Cilium</keyword>
<organism evidence="5 6">
    <name type="scientific">Salmonella enterica subsp. arizonae</name>
    <dbReference type="NCBI Taxonomy" id="59203"/>
    <lineage>
        <taxon>Bacteria</taxon>
        <taxon>Pseudomonadati</taxon>
        <taxon>Pseudomonadota</taxon>
        <taxon>Gammaproteobacteria</taxon>
        <taxon>Enterobacterales</taxon>
        <taxon>Enterobacteriaceae</taxon>
        <taxon>Salmonella</taxon>
    </lineage>
</organism>
<dbReference type="EMBL" id="LR134156">
    <property type="protein sequence ID" value="VEA77678.1"/>
    <property type="molecule type" value="Genomic_DNA"/>
</dbReference>
<proteinExistence type="inferred from homology"/>
<dbReference type="Proteomes" id="UP000275676">
    <property type="component" value="Chromosome"/>
</dbReference>
<dbReference type="PROSITE" id="PS00588">
    <property type="entry name" value="FLAGELLA_BB_ROD"/>
    <property type="match status" value="1"/>
</dbReference>